<dbReference type="Proteomes" id="UP000031366">
    <property type="component" value="Unassembled WGS sequence"/>
</dbReference>
<keyword evidence="1" id="KW-0808">Transferase</keyword>
<evidence type="ECO:0000256" key="3">
    <source>
        <dbReference type="ARBA" id="ARBA00022741"/>
    </source>
</evidence>
<gene>
    <name evidence="9" type="ORF">U732_2441</name>
</gene>
<dbReference type="EMBL" id="AYSO01000018">
    <property type="protein sequence ID" value="KIE45758.1"/>
    <property type="molecule type" value="Genomic_DNA"/>
</dbReference>
<dbReference type="GO" id="GO:0005524">
    <property type="term" value="F:ATP binding"/>
    <property type="evidence" value="ECO:0007669"/>
    <property type="project" value="UniProtKB-KW"/>
</dbReference>
<keyword evidence="2" id="KW-0548">Nucleotidyltransferase</keyword>
<comment type="caution">
    <text evidence="9">The sequence shown here is derived from an EMBL/GenBank/DDBJ whole genome shotgun (WGS) entry which is preliminary data.</text>
</comment>
<sequence>MADSYLYKGTNVLINKLNIRDLEILNQAEADFTVQRLVTVDDEIDIKEFDFEHMKKIHKHIFQDLYHWAGEIRTINMKKAEFVLDGMSVEYSDFSLIKTDIEKAINKLNRINWDEMPLDRKAKEFTEIIAEIWKVHPFREGNTRTTMKFACQYAEHHGFPMKETLFEKNSKYLRDSLVLASIGQYSENDYLEKIVKRSMEIGVKESKRTLEYDYDR</sequence>
<dbReference type="EC" id="2.7.7.108" evidence="5"/>
<dbReference type="GO" id="GO:0051302">
    <property type="term" value="P:regulation of cell division"/>
    <property type="evidence" value="ECO:0007669"/>
    <property type="project" value="TreeGrafter"/>
</dbReference>
<evidence type="ECO:0000256" key="1">
    <source>
        <dbReference type="ARBA" id="ARBA00022679"/>
    </source>
</evidence>
<proteinExistence type="predicted"/>
<dbReference type="Pfam" id="PF02661">
    <property type="entry name" value="Fic"/>
    <property type="match status" value="1"/>
</dbReference>
<dbReference type="OrthoDB" id="9813719at2"/>
<evidence type="ECO:0000256" key="7">
    <source>
        <dbReference type="ARBA" id="ARBA00048696"/>
    </source>
</evidence>
<dbReference type="GO" id="GO:0070733">
    <property type="term" value="F:AMPylase activity"/>
    <property type="evidence" value="ECO:0007669"/>
    <property type="project" value="UniProtKB-EC"/>
</dbReference>
<keyword evidence="4" id="KW-0067">ATP-binding</keyword>
<keyword evidence="3" id="KW-0547">Nucleotide-binding</keyword>
<evidence type="ECO:0000256" key="6">
    <source>
        <dbReference type="ARBA" id="ARBA00047939"/>
    </source>
</evidence>
<comment type="catalytic activity">
    <reaction evidence="7">
        <text>L-tyrosyl-[protein] + ATP = O-(5'-adenylyl)-L-tyrosyl-[protein] + diphosphate</text>
        <dbReference type="Rhea" id="RHEA:54288"/>
        <dbReference type="Rhea" id="RHEA-COMP:10136"/>
        <dbReference type="Rhea" id="RHEA-COMP:13846"/>
        <dbReference type="ChEBI" id="CHEBI:30616"/>
        <dbReference type="ChEBI" id="CHEBI:33019"/>
        <dbReference type="ChEBI" id="CHEBI:46858"/>
        <dbReference type="ChEBI" id="CHEBI:83624"/>
        <dbReference type="EC" id="2.7.7.108"/>
    </reaction>
</comment>
<evidence type="ECO:0000256" key="2">
    <source>
        <dbReference type="ARBA" id="ARBA00022695"/>
    </source>
</evidence>
<dbReference type="Gene3D" id="1.10.3290.10">
    <property type="entry name" value="Fido-like domain"/>
    <property type="match status" value="1"/>
</dbReference>
<reference evidence="9 10" key="1">
    <citation type="journal article" date="2015" name="Infect. Genet. Evol.">
        <title>Genomic sequences of six botulinum neurotoxin-producing strains representing three clostridial species illustrate the mobility and diversity of botulinum neurotoxin genes.</title>
        <authorList>
            <person name="Smith T.J."/>
            <person name="Hill K.K."/>
            <person name="Xie G."/>
            <person name="Foley B.T."/>
            <person name="Williamson C.H."/>
            <person name="Foster J.T."/>
            <person name="Johnson S.L."/>
            <person name="Chertkov O."/>
            <person name="Teshima H."/>
            <person name="Gibbons H.S."/>
            <person name="Johnsky L.A."/>
            <person name="Karavis M.A."/>
            <person name="Smith L.A."/>
        </authorList>
    </citation>
    <scope>NUCLEOTIDE SEQUENCE [LARGE SCALE GENOMIC DNA]</scope>
    <source>
        <strain evidence="9 10">CDC 2741</strain>
    </source>
</reference>
<dbReference type="InterPro" id="IPR003812">
    <property type="entry name" value="Fido"/>
</dbReference>
<dbReference type="PANTHER" id="PTHR39560">
    <property type="entry name" value="PROTEIN ADENYLYLTRANSFERASE FIC-RELATED"/>
    <property type="match status" value="1"/>
</dbReference>
<name>A0A0C1U2K9_9CLOT</name>
<dbReference type="RefSeq" id="WP_039634796.1">
    <property type="nucleotide sequence ID" value="NZ_AYSO01000018.1"/>
</dbReference>
<dbReference type="PANTHER" id="PTHR39560:SF1">
    <property type="entry name" value="PROTEIN ADENYLYLTRANSFERASE FIC-RELATED"/>
    <property type="match status" value="1"/>
</dbReference>
<dbReference type="InterPro" id="IPR036597">
    <property type="entry name" value="Fido-like_dom_sf"/>
</dbReference>
<dbReference type="PROSITE" id="PS51459">
    <property type="entry name" value="FIDO"/>
    <property type="match status" value="1"/>
</dbReference>
<evidence type="ECO:0000256" key="5">
    <source>
        <dbReference type="ARBA" id="ARBA00034531"/>
    </source>
</evidence>
<evidence type="ECO:0000313" key="10">
    <source>
        <dbReference type="Proteomes" id="UP000031366"/>
    </source>
</evidence>
<organism evidence="9 10">
    <name type="scientific">Clostridium argentinense CDC 2741</name>
    <dbReference type="NCBI Taxonomy" id="1418104"/>
    <lineage>
        <taxon>Bacteria</taxon>
        <taxon>Bacillati</taxon>
        <taxon>Bacillota</taxon>
        <taxon>Clostridia</taxon>
        <taxon>Eubacteriales</taxon>
        <taxon>Clostridiaceae</taxon>
        <taxon>Clostridium</taxon>
    </lineage>
</organism>
<protein>
    <recommendedName>
        <fullName evidence="5">protein adenylyltransferase</fullName>
        <ecNumber evidence="5">2.7.7.108</ecNumber>
    </recommendedName>
</protein>
<accession>A0A0C1U2K9</accession>
<evidence type="ECO:0000256" key="4">
    <source>
        <dbReference type="ARBA" id="ARBA00022840"/>
    </source>
</evidence>
<dbReference type="SUPFAM" id="SSF140931">
    <property type="entry name" value="Fic-like"/>
    <property type="match status" value="1"/>
</dbReference>
<comment type="catalytic activity">
    <reaction evidence="6">
        <text>L-threonyl-[protein] + ATP = 3-O-(5'-adenylyl)-L-threonyl-[protein] + diphosphate</text>
        <dbReference type="Rhea" id="RHEA:54292"/>
        <dbReference type="Rhea" id="RHEA-COMP:11060"/>
        <dbReference type="Rhea" id="RHEA-COMP:13847"/>
        <dbReference type="ChEBI" id="CHEBI:30013"/>
        <dbReference type="ChEBI" id="CHEBI:30616"/>
        <dbReference type="ChEBI" id="CHEBI:33019"/>
        <dbReference type="ChEBI" id="CHEBI:138113"/>
        <dbReference type="EC" id="2.7.7.108"/>
    </reaction>
</comment>
<evidence type="ECO:0000313" key="9">
    <source>
        <dbReference type="EMBL" id="KIE45758.1"/>
    </source>
</evidence>
<keyword evidence="10" id="KW-1185">Reference proteome</keyword>
<feature type="domain" description="Fido" evidence="8">
    <location>
        <begin position="49"/>
        <end position="196"/>
    </location>
</feature>
<evidence type="ECO:0000259" key="8">
    <source>
        <dbReference type="PROSITE" id="PS51459"/>
    </source>
</evidence>
<dbReference type="AlphaFoldDB" id="A0A0C1U2K9"/>